<reference evidence="2 6" key="4">
    <citation type="submission" date="2018-10" db="EMBL/GenBank/DDBJ databases">
        <title>Cultivation of a novel Methanohalophilus strain from Kebrit Deep of the Red Sea and a genomic comparison of members of the genus Methanohalophilus.</title>
        <authorList>
            <person name="Guan Y."/>
            <person name="Ngugi D.K."/>
            <person name="Stingl U."/>
        </authorList>
    </citation>
    <scope>NUCLEOTIDE SEQUENCE [LARGE SCALE GENOMIC DNA]</scope>
    <source>
        <strain evidence="2 6">DSM 7471</strain>
    </source>
</reference>
<protein>
    <submittedName>
        <fullName evidence="1">Uncharacterized protein</fullName>
    </submittedName>
</protein>
<evidence type="ECO:0000313" key="5">
    <source>
        <dbReference type="Proteomes" id="UP000193969"/>
    </source>
</evidence>
<dbReference type="Proteomes" id="UP000278252">
    <property type="component" value="Unassembled WGS sequence"/>
</dbReference>
<keyword evidence="5" id="KW-1185">Reference proteome</keyword>
<sequence length="367" mass="40385">MQKNNKLGFGLLVAMLLVSMAFVPAVSAQSTDEALDDKIVHSHQDKKFVCMVQNFSNPISIKELNGTRESVINNYRKEKGTANNSIIYSVPQVPEGGRIVAYCFRINDDGTTSQYVGIAGDEKSVSKIRERAKTWYNTEVLEFEKAETNIDSELISNNLSPTSSESGAQWSDPCRFYDDYYLSPYGGVTNNYELYCLYNDGSSTVDWFAIVQEFGLEPGYRAFAPSSWKNDVGYAKQEWCDGNLGNPQLYSYRPNGPYTGQTSQSVTITGGSGGVSAGLTWTYTQPDVSTECYSSTNTDIAEWKITCNSDTAKTSTVGMNPGSTCSANQHSSGNYKILDVKGVGIFRESFLSSKILSTTSSPYISYN</sequence>
<reference evidence="3" key="2">
    <citation type="submission" date="2017-04" db="EMBL/GenBank/DDBJ databases">
        <authorList>
            <person name="Afonso C.L."/>
            <person name="Miller P.J."/>
            <person name="Scott M.A."/>
            <person name="Spackman E."/>
            <person name="Goraichik I."/>
            <person name="Dimitrov K.M."/>
            <person name="Suarez D.L."/>
            <person name="Swayne D.E."/>
        </authorList>
    </citation>
    <scope>NUCLEOTIDE SEQUENCE [LARGE SCALE GENOMIC DNA]</scope>
    <source>
        <strain evidence="3">FDF-1</strain>
    </source>
</reference>
<reference evidence="1 4" key="1">
    <citation type="submission" date="2014-12" db="EMBL/GenBank/DDBJ databases">
        <title>The genome sequence of Methanohalophilus portucalensis strain FDF1.</title>
        <authorList>
            <person name="Lai M.-C."/>
            <person name="Lai S.-J."/>
        </authorList>
    </citation>
    <scope>NUCLEOTIDE SEQUENCE [LARGE SCALE GENOMIC DNA]</scope>
    <source>
        <strain evidence="1 4">FDF-1</strain>
    </source>
</reference>
<dbReference type="EMBL" id="JWTK01000009">
    <property type="protein sequence ID" value="OJH48456.1"/>
    <property type="molecule type" value="Genomic_DNA"/>
</dbReference>
<dbReference type="Proteomes" id="UP000185713">
    <property type="component" value="Unassembled WGS sequence"/>
</dbReference>
<accession>A0A1L9C1Y5</accession>
<evidence type="ECO:0000313" key="6">
    <source>
        <dbReference type="Proteomes" id="UP000278252"/>
    </source>
</evidence>
<dbReference type="RefSeq" id="WP_072361937.1">
    <property type="nucleotide sequence ID" value="NZ_FXBN01000005.1"/>
</dbReference>
<organism evidence="1 4">
    <name type="scientific">Methanohalophilus portucalensis FDF-1</name>
    <dbReference type="NCBI Taxonomy" id="523843"/>
    <lineage>
        <taxon>Archaea</taxon>
        <taxon>Methanobacteriati</taxon>
        <taxon>Methanobacteriota</taxon>
        <taxon>Stenosarchaea group</taxon>
        <taxon>Methanomicrobia</taxon>
        <taxon>Methanosarcinales</taxon>
        <taxon>Methanosarcinaceae</taxon>
        <taxon>Methanohalophilus</taxon>
    </lineage>
</organism>
<dbReference type="EMBL" id="FXBN01000005">
    <property type="protein sequence ID" value="SMH45048.1"/>
    <property type="molecule type" value="Genomic_DNA"/>
</dbReference>
<evidence type="ECO:0000313" key="1">
    <source>
        <dbReference type="EMBL" id="OJH48456.1"/>
    </source>
</evidence>
<name>A0A1L9C1Y5_9EURY</name>
<dbReference type="OrthoDB" id="141832at2157"/>
<dbReference type="STRING" id="523843.SAMN06264941_2149"/>
<proteinExistence type="predicted"/>
<dbReference type="AlphaFoldDB" id="A0A1L9C1Y5"/>
<dbReference type="EMBL" id="RJJH01000016">
    <property type="protein sequence ID" value="RNI08533.1"/>
    <property type="molecule type" value="Genomic_DNA"/>
</dbReference>
<evidence type="ECO:0000313" key="4">
    <source>
        <dbReference type="Proteomes" id="UP000185713"/>
    </source>
</evidence>
<evidence type="ECO:0000313" key="2">
    <source>
        <dbReference type="EMBL" id="RNI08533.1"/>
    </source>
</evidence>
<reference evidence="5" key="3">
    <citation type="submission" date="2017-04" db="EMBL/GenBank/DDBJ databases">
        <authorList>
            <person name="Varghese N."/>
            <person name="Submissions S."/>
        </authorList>
    </citation>
    <scope>NUCLEOTIDE SEQUENCE [LARGE SCALE GENOMIC DNA]</scope>
    <source>
        <strain evidence="5">FDF-1</strain>
    </source>
</reference>
<gene>
    <name evidence="2" type="ORF">EFE41_10190</name>
    <name evidence="1" type="ORF">MPF_2059</name>
    <name evidence="3" type="ORF">SAMN06264941_2149</name>
</gene>
<dbReference type="Proteomes" id="UP000193969">
    <property type="component" value="Unassembled WGS sequence"/>
</dbReference>
<evidence type="ECO:0000313" key="3">
    <source>
        <dbReference type="EMBL" id="SMH45048.1"/>
    </source>
</evidence>